<reference evidence="1 2" key="1">
    <citation type="submission" date="2019-08" db="EMBL/GenBank/DDBJ databases">
        <authorList>
            <person name="Dhanesh K."/>
            <person name="Kumar G."/>
            <person name="Sasikala C."/>
            <person name="Venkata Ramana C."/>
        </authorList>
    </citation>
    <scope>NUCLEOTIDE SEQUENCE [LARGE SCALE GENOMIC DNA]</scope>
    <source>
        <strain evidence="1 2">JC645</strain>
    </source>
</reference>
<dbReference type="RefSeq" id="WP_150074349.1">
    <property type="nucleotide sequence ID" value="NZ_VWOX01000001.1"/>
</dbReference>
<dbReference type="EMBL" id="VWOX01000001">
    <property type="protein sequence ID" value="KAA5547217.1"/>
    <property type="molecule type" value="Genomic_DNA"/>
</dbReference>
<protein>
    <submittedName>
        <fullName evidence="1">Uncharacterized protein</fullName>
    </submittedName>
</protein>
<proteinExistence type="predicted"/>
<accession>A0A5M6DI31</accession>
<evidence type="ECO:0000313" key="1">
    <source>
        <dbReference type="EMBL" id="KAA5547217.1"/>
    </source>
</evidence>
<name>A0A5M6DI31_9BACT</name>
<organism evidence="1 2">
    <name type="scientific">Roseiconus nitratireducens</name>
    <dbReference type="NCBI Taxonomy" id="2605748"/>
    <lineage>
        <taxon>Bacteria</taxon>
        <taxon>Pseudomonadati</taxon>
        <taxon>Planctomycetota</taxon>
        <taxon>Planctomycetia</taxon>
        <taxon>Pirellulales</taxon>
        <taxon>Pirellulaceae</taxon>
        <taxon>Roseiconus</taxon>
    </lineage>
</organism>
<evidence type="ECO:0000313" key="2">
    <source>
        <dbReference type="Proteomes" id="UP000324479"/>
    </source>
</evidence>
<dbReference type="Proteomes" id="UP000324479">
    <property type="component" value="Unassembled WGS sequence"/>
</dbReference>
<keyword evidence="2" id="KW-1185">Reference proteome</keyword>
<sequence length="82" mass="8723">MFLNKASLAAPLRVSRVTEAAGFAPQPAANSLPLIALQITVFWIGKRLGASELAHLFFHLVQRKIGAKAARVVPTAGFEPAT</sequence>
<comment type="caution">
    <text evidence="1">The sequence shown here is derived from an EMBL/GenBank/DDBJ whole genome shotgun (WGS) entry which is preliminary data.</text>
</comment>
<dbReference type="AlphaFoldDB" id="A0A5M6DI31"/>
<gene>
    <name evidence="1" type="ORF">FYK55_02100</name>
</gene>